<organism evidence="1">
    <name type="scientific">Ignisphaera aggregans</name>
    <dbReference type="NCBI Taxonomy" id="334771"/>
    <lineage>
        <taxon>Archaea</taxon>
        <taxon>Thermoproteota</taxon>
        <taxon>Thermoprotei</taxon>
        <taxon>Desulfurococcales</taxon>
        <taxon>Desulfurococcaceae</taxon>
        <taxon>Ignisphaera</taxon>
    </lineage>
</organism>
<name>A0A7J2U5B1_9CREN</name>
<dbReference type="AlphaFoldDB" id="A0A7J2U5B1"/>
<gene>
    <name evidence="1" type="ORF">ENO26_10155</name>
</gene>
<protein>
    <submittedName>
        <fullName evidence="1">Uncharacterized protein</fullName>
    </submittedName>
</protein>
<accession>A0A7J2U5B1</accession>
<comment type="caution">
    <text evidence="1">The sequence shown here is derived from an EMBL/GenBank/DDBJ whole genome shotgun (WGS) entry which is preliminary data.</text>
</comment>
<sequence>MEKSEFVFEEDGHVFVIRPANGVFSSDDLSIALKALRKFLKGEFEDMRSERIKSNQKGNGHSHNGGNTNSHSSWLLTWLAEANGYRDGYPHLFTQH</sequence>
<proteinExistence type="predicted"/>
<dbReference type="EMBL" id="DSEU01000070">
    <property type="protein sequence ID" value="HEM67906.1"/>
    <property type="molecule type" value="Genomic_DNA"/>
</dbReference>
<evidence type="ECO:0000313" key="1">
    <source>
        <dbReference type="EMBL" id="HEM67906.1"/>
    </source>
</evidence>
<reference evidence="1" key="1">
    <citation type="journal article" date="2020" name="mSystems">
        <title>Genome- and Community-Level Interaction Insights into Carbon Utilization and Element Cycling Functions of Hydrothermarchaeota in Hydrothermal Sediment.</title>
        <authorList>
            <person name="Zhou Z."/>
            <person name="Liu Y."/>
            <person name="Xu W."/>
            <person name="Pan J."/>
            <person name="Luo Z.H."/>
            <person name="Li M."/>
        </authorList>
    </citation>
    <scope>NUCLEOTIDE SEQUENCE [LARGE SCALE GENOMIC DNA]</scope>
    <source>
        <strain evidence="1">SpSt-125</strain>
    </source>
</reference>